<accession>A0A0C3EJ87</accession>
<evidence type="ECO:0000313" key="13">
    <source>
        <dbReference type="Proteomes" id="UP000054166"/>
    </source>
</evidence>
<reference evidence="12 13" key="1">
    <citation type="submission" date="2014-04" db="EMBL/GenBank/DDBJ databases">
        <authorList>
            <consortium name="DOE Joint Genome Institute"/>
            <person name="Kuo A."/>
            <person name="Tarkka M."/>
            <person name="Buscot F."/>
            <person name="Kohler A."/>
            <person name="Nagy L.G."/>
            <person name="Floudas D."/>
            <person name="Copeland A."/>
            <person name="Barry K.W."/>
            <person name="Cichocki N."/>
            <person name="Veneault-Fourrey C."/>
            <person name="LaButti K."/>
            <person name="Lindquist E.A."/>
            <person name="Lipzen A."/>
            <person name="Lundell T."/>
            <person name="Morin E."/>
            <person name="Murat C."/>
            <person name="Sun H."/>
            <person name="Tunlid A."/>
            <person name="Henrissat B."/>
            <person name="Grigoriev I.V."/>
            <person name="Hibbett D.S."/>
            <person name="Martin F."/>
            <person name="Nordberg H.P."/>
            <person name="Cantor M.N."/>
            <person name="Hua S.X."/>
        </authorList>
    </citation>
    <scope>NUCLEOTIDE SEQUENCE [LARGE SCALE GENOMIC DNA]</scope>
    <source>
        <strain evidence="12 13">F 1598</strain>
    </source>
</reference>
<dbReference type="PROSITE" id="PS00080">
    <property type="entry name" value="MULTICOPPER_OXIDASE2"/>
    <property type="match status" value="1"/>
</dbReference>
<dbReference type="FunFam" id="2.60.40.420:FF:000045">
    <property type="entry name" value="Laccase 2"/>
    <property type="match status" value="1"/>
</dbReference>
<dbReference type="Pfam" id="PF07732">
    <property type="entry name" value="Cu-oxidase_3"/>
    <property type="match status" value="1"/>
</dbReference>
<evidence type="ECO:0000256" key="7">
    <source>
        <dbReference type="ARBA" id="ARBA00023180"/>
    </source>
</evidence>
<organism evidence="12 13">
    <name type="scientific">Piloderma croceum (strain F 1598)</name>
    <dbReference type="NCBI Taxonomy" id="765440"/>
    <lineage>
        <taxon>Eukaryota</taxon>
        <taxon>Fungi</taxon>
        <taxon>Dikarya</taxon>
        <taxon>Basidiomycota</taxon>
        <taxon>Agaricomycotina</taxon>
        <taxon>Agaricomycetes</taxon>
        <taxon>Agaricomycetidae</taxon>
        <taxon>Atheliales</taxon>
        <taxon>Atheliaceae</taxon>
        <taxon>Piloderma</taxon>
    </lineage>
</organism>
<dbReference type="PROSITE" id="PS00079">
    <property type="entry name" value="MULTICOPPER_OXIDASE1"/>
    <property type="match status" value="2"/>
</dbReference>
<dbReference type="InterPro" id="IPR011706">
    <property type="entry name" value="Cu-oxidase_C"/>
</dbReference>
<reference evidence="13" key="2">
    <citation type="submission" date="2015-01" db="EMBL/GenBank/DDBJ databases">
        <title>Evolutionary Origins and Diversification of the Mycorrhizal Mutualists.</title>
        <authorList>
            <consortium name="DOE Joint Genome Institute"/>
            <consortium name="Mycorrhizal Genomics Consortium"/>
            <person name="Kohler A."/>
            <person name="Kuo A."/>
            <person name="Nagy L.G."/>
            <person name="Floudas D."/>
            <person name="Copeland A."/>
            <person name="Barry K.W."/>
            <person name="Cichocki N."/>
            <person name="Veneault-Fourrey C."/>
            <person name="LaButti K."/>
            <person name="Lindquist E.A."/>
            <person name="Lipzen A."/>
            <person name="Lundell T."/>
            <person name="Morin E."/>
            <person name="Murat C."/>
            <person name="Riley R."/>
            <person name="Ohm R."/>
            <person name="Sun H."/>
            <person name="Tunlid A."/>
            <person name="Henrissat B."/>
            <person name="Grigoriev I.V."/>
            <person name="Hibbett D.S."/>
            <person name="Martin F."/>
        </authorList>
    </citation>
    <scope>NUCLEOTIDE SEQUENCE [LARGE SCALE GENOMIC DNA]</scope>
    <source>
        <strain evidence="13">F 1598</strain>
    </source>
</reference>
<dbReference type="Gene3D" id="2.60.40.420">
    <property type="entry name" value="Cupredoxins - blue copper proteins"/>
    <property type="match status" value="3"/>
</dbReference>
<keyword evidence="3" id="KW-0677">Repeat</keyword>
<dbReference type="SUPFAM" id="SSF49503">
    <property type="entry name" value="Cupredoxins"/>
    <property type="match status" value="3"/>
</dbReference>
<dbReference type="InterPro" id="IPR033138">
    <property type="entry name" value="Cu_oxidase_CS"/>
</dbReference>
<keyword evidence="2" id="KW-0479">Metal-binding</keyword>
<evidence type="ECO:0000313" key="12">
    <source>
        <dbReference type="EMBL" id="KIM72670.1"/>
    </source>
</evidence>
<dbReference type="PANTHER" id="PTHR11709">
    <property type="entry name" value="MULTI-COPPER OXIDASE"/>
    <property type="match status" value="1"/>
</dbReference>
<feature type="non-terminal residue" evidence="12">
    <location>
        <position position="531"/>
    </location>
</feature>
<keyword evidence="6" id="KW-1015">Disulfide bond</keyword>
<evidence type="ECO:0000256" key="5">
    <source>
        <dbReference type="ARBA" id="ARBA00023008"/>
    </source>
</evidence>
<evidence type="ECO:0000256" key="4">
    <source>
        <dbReference type="ARBA" id="ARBA00023002"/>
    </source>
</evidence>
<evidence type="ECO:0000259" key="11">
    <source>
        <dbReference type="Pfam" id="PF07732"/>
    </source>
</evidence>
<dbReference type="STRING" id="765440.A0A0C3EJ87"/>
<proteinExistence type="inferred from homology"/>
<dbReference type="Proteomes" id="UP000054166">
    <property type="component" value="Unassembled WGS sequence"/>
</dbReference>
<keyword evidence="13" id="KW-1185">Reference proteome</keyword>
<evidence type="ECO:0000256" key="1">
    <source>
        <dbReference type="ARBA" id="ARBA00010609"/>
    </source>
</evidence>
<gene>
    <name evidence="12" type="ORF">PILCRDRAFT_829634</name>
</gene>
<dbReference type="FunFam" id="2.60.40.420:FF:000125">
    <property type="entry name" value="Laccase 2"/>
    <property type="match status" value="1"/>
</dbReference>
<dbReference type="InterPro" id="IPR008972">
    <property type="entry name" value="Cupredoxin"/>
</dbReference>
<dbReference type="GO" id="GO:0046274">
    <property type="term" value="P:lignin catabolic process"/>
    <property type="evidence" value="ECO:0007669"/>
    <property type="project" value="UniProtKB-KW"/>
</dbReference>
<dbReference type="InterPro" id="IPR045087">
    <property type="entry name" value="Cu-oxidase_fam"/>
</dbReference>
<feature type="domain" description="Plastocyanin-like" evidence="9">
    <location>
        <begin position="190"/>
        <end position="331"/>
    </location>
</feature>
<feature type="domain" description="Plastocyanin-like" evidence="11">
    <location>
        <begin position="60"/>
        <end position="178"/>
    </location>
</feature>
<dbReference type="Pfam" id="PF00394">
    <property type="entry name" value="Cu-oxidase"/>
    <property type="match status" value="1"/>
</dbReference>
<dbReference type="InterPro" id="IPR001117">
    <property type="entry name" value="Cu-oxidase_2nd"/>
</dbReference>
<evidence type="ECO:0000256" key="8">
    <source>
        <dbReference type="ARBA" id="ARBA00023185"/>
    </source>
</evidence>
<evidence type="ECO:0000259" key="9">
    <source>
        <dbReference type="Pfam" id="PF00394"/>
    </source>
</evidence>
<dbReference type="InterPro" id="IPR002355">
    <property type="entry name" value="Cu_oxidase_Cu_BS"/>
</dbReference>
<sequence length="531" mass="57908">MYAYDAHVMPFTRNVFAMYKDIPALRIPMISILHPALLILAFAFETFAAIGPVTDLHIRNAIISPDGFNRSAVLAEDVYPGPLITGKKGDRFRINVIDGLTDDTMLRSTSIHWHGIFQNGTNEMDGGAFVNQCPIAANHSFLYNFTAKSQAGTFWYHSHLSTQYCDGLRGPLVIYDPHDPHAALYDVDDESTIITLSDWYHIPAPSEIQFPTFDSTLINGAGRYVGGPSTELTSITVKRGKRYRFRLVSISCEPNFTFSIDGHNLTIIEVDGVNTEPLVVNEIQIFAGQRYSFILNANQPVDNYWIRSIPNKLGDTGIEGGLNSAILRYMGSNVTADPTTTQTTDVIPLVESNLVPLLNPAAPGTPEVGGADVPLNLNLGFNFINSTTSFFTINGVTFVPPSVPVLLQILSGNLAATDLLPKGSVYTLPPNKVVELSIPAGVVGGPHPFHLHGHAFSVVRSAGQSGYNYVNPPRRDVVSLGTTGDNVTIRWVTDNPGPWYLHCHIDWHLDAGLAIVFAEDTADVATHNPVS</sequence>
<dbReference type="PANTHER" id="PTHR11709:SF511">
    <property type="entry name" value="LACCASE"/>
    <property type="match status" value="1"/>
</dbReference>
<keyword evidence="4" id="KW-0560">Oxidoreductase</keyword>
<evidence type="ECO:0000256" key="2">
    <source>
        <dbReference type="ARBA" id="ARBA00022723"/>
    </source>
</evidence>
<evidence type="ECO:0000256" key="6">
    <source>
        <dbReference type="ARBA" id="ARBA00023157"/>
    </source>
</evidence>
<dbReference type="EMBL" id="KN833114">
    <property type="protein sequence ID" value="KIM72670.1"/>
    <property type="molecule type" value="Genomic_DNA"/>
</dbReference>
<dbReference type="AlphaFoldDB" id="A0A0C3EJ87"/>
<keyword evidence="8" id="KW-0439">Lignin degradation</keyword>
<dbReference type="InParanoid" id="A0A0C3EJ87"/>
<dbReference type="OrthoDB" id="2121828at2759"/>
<dbReference type="GO" id="GO:0016491">
    <property type="term" value="F:oxidoreductase activity"/>
    <property type="evidence" value="ECO:0007669"/>
    <property type="project" value="UniProtKB-KW"/>
</dbReference>
<evidence type="ECO:0000259" key="10">
    <source>
        <dbReference type="Pfam" id="PF07731"/>
    </source>
</evidence>
<dbReference type="InterPro" id="IPR011707">
    <property type="entry name" value="Cu-oxidase-like_N"/>
</dbReference>
<dbReference type="Pfam" id="PF07731">
    <property type="entry name" value="Cu-oxidase_2"/>
    <property type="match status" value="1"/>
</dbReference>
<dbReference type="CDD" id="cd13856">
    <property type="entry name" value="CuRO_1_Tv-LCC_like"/>
    <property type="match status" value="1"/>
</dbReference>
<name>A0A0C3EJ87_PILCF</name>
<feature type="domain" description="Plastocyanin-like" evidence="10">
    <location>
        <begin position="399"/>
        <end position="521"/>
    </location>
</feature>
<comment type="similarity">
    <text evidence="1">Belongs to the multicopper oxidase family.</text>
</comment>
<dbReference type="GO" id="GO:0005507">
    <property type="term" value="F:copper ion binding"/>
    <property type="evidence" value="ECO:0007669"/>
    <property type="project" value="InterPro"/>
</dbReference>
<dbReference type="HOGENOM" id="CLU_006504_2_1_1"/>
<keyword evidence="7" id="KW-0325">Glycoprotein</keyword>
<protein>
    <submittedName>
        <fullName evidence="12">Laccase</fullName>
    </submittedName>
</protein>
<evidence type="ECO:0000256" key="3">
    <source>
        <dbReference type="ARBA" id="ARBA00022737"/>
    </source>
</evidence>
<keyword evidence="5" id="KW-0186">Copper</keyword>
<dbReference type="CDD" id="cd13903">
    <property type="entry name" value="CuRO_3_Tv-LCC_like"/>
    <property type="match status" value="1"/>
</dbReference>